<dbReference type="Pfam" id="PF12937">
    <property type="entry name" value="F-box-like"/>
    <property type="match status" value="1"/>
</dbReference>
<accession>A0A4S8LL03</accession>
<feature type="compositionally biased region" description="Polar residues" evidence="1">
    <location>
        <begin position="57"/>
        <end position="76"/>
    </location>
</feature>
<dbReference type="InterPro" id="IPR001810">
    <property type="entry name" value="F-box_dom"/>
</dbReference>
<dbReference type="Proteomes" id="UP000297245">
    <property type="component" value="Unassembled WGS sequence"/>
</dbReference>
<name>A0A4S8LL03_DENBC</name>
<dbReference type="InterPro" id="IPR032675">
    <property type="entry name" value="LRR_dom_sf"/>
</dbReference>
<sequence length="652" mass="73227">MASNRYTQDIVRICQGNGENLPSTTIGWYDKIYPPQLISTLTSANSNVSSCSNANSPKESSAPTHASNSPRIMSPQLSDSEASSVFLLQSSDSPVVRVSFAHTSNVISSSSQATVLTSLDSSGANLKGIHSLAYELLAKIFLFSVDEKSHIQSILSLCHTCRYWREVATGTCHLWSHLRIPLFSYSPDGLVFHRQMVKLLLSRSGSLPLNIYLYGDVGLYTKQAWFFSNRPPLYCVKAAADYMKPFLFHESTSRWESLTLRLPISILEVAFLQLPAGIHFPSLCSIFLSISFQGEDDCIIDNDYFSDSSTPLGPGGLGELFSRSTNLRTIILRSDEEDELEEANVLTSPLIGTPPWQNLTYLDLDYRACSPLDLRAILLKCCSLLHFKASSYSPYFAADDELHLASPHYLSNLTTFSWSMKSLYVLIPAASSMDCSAVLHSLFLPSLSHFELYGADRPLSAILSLYERSCFPITSLSLNQCAGITSEELRSLLRTFQTLEILRLFSEDTVKWLDRDLVRFLHWTNHGPARLPRLHTLEVAVACEHADNTLPASCIYQQEGLHSDIVNMVRSRWINIADDTSPNSVSLVTRWSRVRLSFYPDPDNVLSYLWCETALEVEEKFFECIQEGMDLEVKFPFSEPINRTTWERRPSS</sequence>
<organism evidence="3 4">
    <name type="scientific">Dendrothele bispora (strain CBS 962.96)</name>
    <dbReference type="NCBI Taxonomy" id="1314807"/>
    <lineage>
        <taxon>Eukaryota</taxon>
        <taxon>Fungi</taxon>
        <taxon>Dikarya</taxon>
        <taxon>Basidiomycota</taxon>
        <taxon>Agaricomycotina</taxon>
        <taxon>Agaricomycetes</taxon>
        <taxon>Agaricomycetidae</taxon>
        <taxon>Agaricales</taxon>
        <taxon>Agaricales incertae sedis</taxon>
        <taxon>Dendrothele</taxon>
    </lineage>
</organism>
<protein>
    <recommendedName>
        <fullName evidence="2">F-box domain-containing protein</fullName>
    </recommendedName>
</protein>
<dbReference type="AlphaFoldDB" id="A0A4S8LL03"/>
<feature type="domain" description="F-box" evidence="2">
    <location>
        <begin position="135"/>
        <end position="179"/>
    </location>
</feature>
<feature type="region of interest" description="Disordered" evidence="1">
    <location>
        <begin position="49"/>
        <end position="76"/>
    </location>
</feature>
<proteinExistence type="predicted"/>
<dbReference type="OrthoDB" id="3055914at2759"/>
<keyword evidence="4" id="KW-1185">Reference proteome</keyword>
<evidence type="ECO:0000256" key="1">
    <source>
        <dbReference type="SAM" id="MobiDB-lite"/>
    </source>
</evidence>
<dbReference type="EMBL" id="ML179354">
    <property type="protein sequence ID" value="THU89854.1"/>
    <property type="molecule type" value="Genomic_DNA"/>
</dbReference>
<reference evidence="3 4" key="1">
    <citation type="journal article" date="2019" name="Nat. Ecol. Evol.">
        <title>Megaphylogeny resolves global patterns of mushroom evolution.</title>
        <authorList>
            <person name="Varga T."/>
            <person name="Krizsan K."/>
            <person name="Foldi C."/>
            <person name="Dima B."/>
            <person name="Sanchez-Garcia M."/>
            <person name="Sanchez-Ramirez S."/>
            <person name="Szollosi G.J."/>
            <person name="Szarkandi J.G."/>
            <person name="Papp V."/>
            <person name="Albert L."/>
            <person name="Andreopoulos W."/>
            <person name="Angelini C."/>
            <person name="Antonin V."/>
            <person name="Barry K.W."/>
            <person name="Bougher N.L."/>
            <person name="Buchanan P."/>
            <person name="Buyck B."/>
            <person name="Bense V."/>
            <person name="Catcheside P."/>
            <person name="Chovatia M."/>
            <person name="Cooper J."/>
            <person name="Damon W."/>
            <person name="Desjardin D."/>
            <person name="Finy P."/>
            <person name="Geml J."/>
            <person name="Haridas S."/>
            <person name="Hughes K."/>
            <person name="Justo A."/>
            <person name="Karasinski D."/>
            <person name="Kautmanova I."/>
            <person name="Kiss B."/>
            <person name="Kocsube S."/>
            <person name="Kotiranta H."/>
            <person name="LaButti K.M."/>
            <person name="Lechner B.E."/>
            <person name="Liimatainen K."/>
            <person name="Lipzen A."/>
            <person name="Lukacs Z."/>
            <person name="Mihaltcheva S."/>
            <person name="Morgado L.N."/>
            <person name="Niskanen T."/>
            <person name="Noordeloos M.E."/>
            <person name="Ohm R.A."/>
            <person name="Ortiz-Santana B."/>
            <person name="Ovrebo C."/>
            <person name="Racz N."/>
            <person name="Riley R."/>
            <person name="Savchenko A."/>
            <person name="Shiryaev A."/>
            <person name="Soop K."/>
            <person name="Spirin V."/>
            <person name="Szebenyi C."/>
            <person name="Tomsovsky M."/>
            <person name="Tulloss R.E."/>
            <person name="Uehling J."/>
            <person name="Grigoriev I.V."/>
            <person name="Vagvolgyi C."/>
            <person name="Papp T."/>
            <person name="Martin F.M."/>
            <person name="Miettinen O."/>
            <person name="Hibbett D.S."/>
            <person name="Nagy L.G."/>
        </authorList>
    </citation>
    <scope>NUCLEOTIDE SEQUENCE [LARGE SCALE GENOMIC DNA]</scope>
    <source>
        <strain evidence="3 4">CBS 962.96</strain>
    </source>
</reference>
<dbReference type="Gene3D" id="3.80.10.10">
    <property type="entry name" value="Ribonuclease Inhibitor"/>
    <property type="match status" value="1"/>
</dbReference>
<gene>
    <name evidence="3" type="ORF">K435DRAFT_864873</name>
</gene>
<evidence type="ECO:0000313" key="4">
    <source>
        <dbReference type="Proteomes" id="UP000297245"/>
    </source>
</evidence>
<evidence type="ECO:0000259" key="2">
    <source>
        <dbReference type="Pfam" id="PF12937"/>
    </source>
</evidence>
<evidence type="ECO:0000313" key="3">
    <source>
        <dbReference type="EMBL" id="THU89854.1"/>
    </source>
</evidence>